<accession>A0A5R9J4J4</accession>
<dbReference type="Gene3D" id="3.40.50.11290">
    <property type="match status" value="1"/>
</dbReference>
<dbReference type="PIRSF" id="PIRSF005522">
    <property type="entry name" value="UCP005522"/>
    <property type="match status" value="1"/>
</dbReference>
<evidence type="ECO:0000313" key="3">
    <source>
        <dbReference type="Proteomes" id="UP000305654"/>
    </source>
</evidence>
<dbReference type="Pfam" id="PF14403">
    <property type="entry name" value="CP_ATPgrasp_2"/>
    <property type="match status" value="1"/>
</dbReference>
<dbReference type="EMBL" id="VCDI01000003">
    <property type="protein sequence ID" value="TLU72534.1"/>
    <property type="molecule type" value="Genomic_DNA"/>
</dbReference>
<organism evidence="2 3">
    <name type="scientific">Lichenicoccus roseus</name>
    <dbReference type="NCBI Taxonomy" id="2683649"/>
    <lineage>
        <taxon>Bacteria</taxon>
        <taxon>Pseudomonadati</taxon>
        <taxon>Pseudomonadota</taxon>
        <taxon>Alphaproteobacteria</taxon>
        <taxon>Acetobacterales</taxon>
        <taxon>Acetobacteraceae</taxon>
        <taxon>Lichenicoccus</taxon>
    </lineage>
</organism>
<feature type="domain" description="Circularly permuted ATP-grasp type 2" evidence="1">
    <location>
        <begin position="85"/>
        <end position="460"/>
    </location>
</feature>
<evidence type="ECO:0000313" key="2">
    <source>
        <dbReference type="EMBL" id="TLU72534.1"/>
    </source>
</evidence>
<evidence type="ECO:0000259" key="1">
    <source>
        <dbReference type="Pfam" id="PF14403"/>
    </source>
</evidence>
<dbReference type="InterPro" id="IPR051680">
    <property type="entry name" value="ATP-dep_Glu-Cys_Ligase-2"/>
</dbReference>
<dbReference type="Proteomes" id="UP000305654">
    <property type="component" value="Unassembled WGS sequence"/>
</dbReference>
<keyword evidence="3" id="KW-1185">Reference proteome</keyword>
<name>A0A5R9J4J4_9PROT</name>
<dbReference type="AlphaFoldDB" id="A0A5R9J4J4"/>
<proteinExistence type="predicted"/>
<dbReference type="PANTHER" id="PTHR34595:SF7">
    <property type="entry name" value="SLL1039 PROTEIN"/>
    <property type="match status" value="1"/>
</dbReference>
<dbReference type="OrthoDB" id="9804079at2"/>
<reference evidence="2 3" key="1">
    <citation type="submission" date="2019-05" db="EMBL/GenBank/DDBJ databases">
        <authorList>
            <person name="Pankratov T."/>
            <person name="Grouzdev D."/>
        </authorList>
    </citation>
    <scope>NUCLEOTIDE SEQUENCE [LARGE SCALE GENOMIC DNA]</scope>
    <source>
        <strain evidence="2 3">KEBCLARHB70R</strain>
    </source>
</reference>
<dbReference type="InterPro" id="IPR016450">
    <property type="entry name" value="UCP005522"/>
</dbReference>
<dbReference type="PANTHER" id="PTHR34595">
    <property type="entry name" value="BLR5612 PROTEIN"/>
    <property type="match status" value="1"/>
</dbReference>
<protein>
    <submittedName>
        <fullName evidence="2">Circularly permuted type 2 ATP-grasp protein</fullName>
    </submittedName>
</protein>
<sequence length="483" mass="53328">MSSEAPTGGLLEGYDCTAFCELMNGLEPDNPDLALIRERLSRMDLAELGRRAATAEAELYNLGITFTVYSDRNAIDRILPFDLIPRVLTAREWDIIERGVVQRVTAINAFLWDIYHDQKILADGILPRALVVGNSNFRPEMMGLDVPLGVYVHVNGTDIVRDGEGRFLVLEDNARTPSGVSYVIENRHMTLRVLPDLASGFRLRGVEDYGVRLRQALVDASPAGVLDPQVVLLSPGIYNSAYFEHVFLAREMGVPLVEGRDLIVENRRVYMRTIAGLRPVHAIYRRLNDDFLDPDVFRPDSQLGVRGLIDAWRAGNVAIANAVGTGVADDKAIYAYMPRIIRYYLDQDPILHNVDTRICAEPDGLQYTLDHLAELVVKPVGESGGYGLIIGPHASKSELAEFRAKLLADPANYISQPVISLSTCPTLCETAIEPRHVDLRPFAVTGRSTWVLPGGLSRVALRRNSLVVNSSQGGGSKDTWVLA</sequence>
<dbReference type="Gene3D" id="3.30.1490.270">
    <property type="match status" value="1"/>
</dbReference>
<comment type="caution">
    <text evidence="2">The sequence shown here is derived from an EMBL/GenBank/DDBJ whole genome shotgun (WGS) entry which is preliminary data.</text>
</comment>
<dbReference type="InterPro" id="IPR025841">
    <property type="entry name" value="CP_ATPgrasp_2"/>
</dbReference>
<gene>
    <name evidence="2" type="ORF">FE263_10790</name>
</gene>
<dbReference type="RefSeq" id="WP_138325997.1">
    <property type="nucleotide sequence ID" value="NZ_VCDI01000003.1"/>
</dbReference>
<dbReference type="SUPFAM" id="SSF56059">
    <property type="entry name" value="Glutathione synthetase ATP-binding domain-like"/>
    <property type="match status" value="1"/>
</dbReference>